<reference evidence="1" key="1">
    <citation type="journal article" date="2015" name="Nature">
        <title>Complex archaea that bridge the gap between prokaryotes and eukaryotes.</title>
        <authorList>
            <person name="Spang A."/>
            <person name="Saw J.H."/>
            <person name="Jorgensen S.L."/>
            <person name="Zaremba-Niedzwiedzka K."/>
            <person name="Martijn J."/>
            <person name="Lind A.E."/>
            <person name="van Eijk R."/>
            <person name="Schleper C."/>
            <person name="Guy L."/>
            <person name="Ettema T.J."/>
        </authorList>
    </citation>
    <scope>NUCLEOTIDE SEQUENCE</scope>
</reference>
<organism evidence="1">
    <name type="scientific">marine sediment metagenome</name>
    <dbReference type="NCBI Taxonomy" id="412755"/>
    <lineage>
        <taxon>unclassified sequences</taxon>
        <taxon>metagenomes</taxon>
        <taxon>ecological metagenomes</taxon>
    </lineage>
</organism>
<evidence type="ECO:0000313" key="1">
    <source>
        <dbReference type="EMBL" id="KKK98992.1"/>
    </source>
</evidence>
<protein>
    <submittedName>
        <fullName evidence="1">Uncharacterized protein</fullName>
    </submittedName>
</protein>
<proteinExistence type="predicted"/>
<gene>
    <name evidence="1" type="ORF">LCGC14_2637230</name>
</gene>
<sequence length="171" mass="19551">MTTRIKDLKSMAAGTEIKGMPLMIKTARKPFTDAEGTTYQEVVFMDATGEMTGHILLEMGESEFILWKSKTNICIMDGILQDTDERKKEGIKLLVYECFDTATPLTYDQNQDLQAEDWKRLRQDEIAGKIRHGICCSLIQRIRIEGRINILPDKQMKDDINELADFILTGE</sequence>
<dbReference type="AlphaFoldDB" id="A0A0F8ZYG0"/>
<name>A0A0F8ZYG0_9ZZZZ</name>
<dbReference type="EMBL" id="LAZR01045383">
    <property type="protein sequence ID" value="KKK98992.1"/>
    <property type="molecule type" value="Genomic_DNA"/>
</dbReference>
<comment type="caution">
    <text evidence="1">The sequence shown here is derived from an EMBL/GenBank/DDBJ whole genome shotgun (WGS) entry which is preliminary data.</text>
</comment>
<accession>A0A0F8ZYG0</accession>